<proteinExistence type="predicted"/>
<dbReference type="Proteomes" id="UP000800235">
    <property type="component" value="Unassembled WGS sequence"/>
</dbReference>
<name>A0A9P4TW39_9PEZI</name>
<reference evidence="1" key="1">
    <citation type="journal article" date="2020" name="Stud. Mycol.">
        <title>101 Dothideomycetes genomes: a test case for predicting lifestyles and emergence of pathogens.</title>
        <authorList>
            <person name="Haridas S."/>
            <person name="Albert R."/>
            <person name="Binder M."/>
            <person name="Bloem J."/>
            <person name="Labutti K."/>
            <person name="Salamov A."/>
            <person name="Andreopoulos B."/>
            <person name="Baker S."/>
            <person name="Barry K."/>
            <person name="Bills G."/>
            <person name="Bluhm B."/>
            <person name="Cannon C."/>
            <person name="Castanera R."/>
            <person name="Culley D."/>
            <person name="Daum C."/>
            <person name="Ezra D."/>
            <person name="Gonzalez J."/>
            <person name="Henrissat B."/>
            <person name="Kuo A."/>
            <person name="Liang C."/>
            <person name="Lipzen A."/>
            <person name="Lutzoni F."/>
            <person name="Magnuson J."/>
            <person name="Mondo S."/>
            <person name="Nolan M."/>
            <person name="Ohm R."/>
            <person name="Pangilinan J."/>
            <person name="Park H.-J."/>
            <person name="Ramirez L."/>
            <person name="Alfaro M."/>
            <person name="Sun H."/>
            <person name="Tritt A."/>
            <person name="Yoshinaga Y."/>
            <person name="Zwiers L.-H."/>
            <person name="Turgeon B."/>
            <person name="Goodwin S."/>
            <person name="Spatafora J."/>
            <person name="Crous P."/>
            <person name="Grigoriev I."/>
        </authorList>
    </citation>
    <scope>NUCLEOTIDE SEQUENCE</scope>
    <source>
        <strain evidence="1">CBS 130266</strain>
    </source>
</reference>
<organism evidence="1 2">
    <name type="scientific">Tothia fuscella</name>
    <dbReference type="NCBI Taxonomy" id="1048955"/>
    <lineage>
        <taxon>Eukaryota</taxon>
        <taxon>Fungi</taxon>
        <taxon>Dikarya</taxon>
        <taxon>Ascomycota</taxon>
        <taxon>Pezizomycotina</taxon>
        <taxon>Dothideomycetes</taxon>
        <taxon>Pleosporomycetidae</taxon>
        <taxon>Venturiales</taxon>
        <taxon>Cylindrosympodiaceae</taxon>
        <taxon>Tothia</taxon>
    </lineage>
</organism>
<dbReference type="AlphaFoldDB" id="A0A9P4TW39"/>
<evidence type="ECO:0000313" key="1">
    <source>
        <dbReference type="EMBL" id="KAF2428839.1"/>
    </source>
</evidence>
<gene>
    <name evidence="1" type="ORF">EJ08DRAFT_662226</name>
</gene>
<accession>A0A9P4TW39</accession>
<protein>
    <submittedName>
        <fullName evidence="1">Uncharacterized protein</fullName>
    </submittedName>
</protein>
<sequence length="154" mass="17910">MEDDKTERDLAKERETVSGSGKGDFIDEIIADEREFLYSPAMLSERAAGRVLADRRYKDNVPWVRAFCNTYEVEAALDRRIDTATRVWCLELFAPGKRTSGLCDGLLLASCRAEGEEIFTRIGYYEYPSKKNGQSIELDRRFLDDFEWREFRLE</sequence>
<keyword evidence="2" id="KW-1185">Reference proteome</keyword>
<comment type="caution">
    <text evidence="1">The sequence shown here is derived from an EMBL/GenBank/DDBJ whole genome shotgun (WGS) entry which is preliminary data.</text>
</comment>
<dbReference type="EMBL" id="MU007052">
    <property type="protein sequence ID" value="KAF2428839.1"/>
    <property type="molecule type" value="Genomic_DNA"/>
</dbReference>
<evidence type="ECO:0000313" key="2">
    <source>
        <dbReference type="Proteomes" id="UP000800235"/>
    </source>
</evidence>